<feature type="transmembrane region" description="Helical" evidence="1">
    <location>
        <begin position="157"/>
        <end position="175"/>
    </location>
</feature>
<comment type="caution">
    <text evidence="3">The sequence shown here is derived from an EMBL/GenBank/DDBJ whole genome shotgun (WGS) entry which is preliminary data.</text>
</comment>
<proteinExistence type="predicted"/>
<dbReference type="Proteomes" id="UP001589797">
    <property type="component" value="Unassembled WGS sequence"/>
</dbReference>
<keyword evidence="1" id="KW-1133">Transmembrane helix</keyword>
<sequence>MVKTNFIGKFSWFFDGVIDMWPAVVMVCGAFALRNWLKKHKMDSWLLEHYQRIAGVLVFVVFFLWLKFQRANEITALIKSQFPLSLRDVGSILVGSVVLGFVIYKLAAKASGNRPQVEYSKLTSSRLFSFGVVWVIYLLFYEFYFRGVLLFMTFKDAPLVGVIAFNIILYAGVHIVKNFQQVLLSIPFGLLLVGMTYYTGQIWFALVIHLVLALGFEVTALLSQRITPVKV</sequence>
<name>A0ABV6FV66_9BACT</name>
<keyword evidence="4" id="KW-1185">Reference proteome</keyword>
<accession>A0ABV6FV66</accession>
<feature type="transmembrane region" description="Helical" evidence="1">
    <location>
        <begin position="88"/>
        <end position="107"/>
    </location>
</feature>
<evidence type="ECO:0000256" key="1">
    <source>
        <dbReference type="SAM" id="Phobius"/>
    </source>
</evidence>
<reference evidence="3 4" key="1">
    <citation type="submission" date="2024-09" db="EMBL/GenBank/DDBJ databases">
        <authorList>
            <person name="Sun Q."/>
            <person name="Mori K."/>
        </authorList>
    </citation>
    <scope>NUCLEOTIDE SEQUENCE [LARGE SCALE GENOMIC DNA]</scope>
    <source>
        <strain evidence="3 4">CCM 7650</strain>
    </source>
</reference>
<organism evidence="3 4">
    <name type="scientific">Fontibacter flavus</name>
    <dbReference type="NCBI Taxonomy" id="654838"/>
    <lineage>
        <taxon>Bacteria</taxon>
        <taxon>Pseudomonadati</taxon>
        <taxon>Bacteroidota</taxon>
        <taxon>Cytophagia</taxon>
        <taxon>Cytophagales</taxon>
        <taxon>Cyclobacteriaceae</taxon>
        <taxon>Fontibacter</taxon>
    </lineage>
</organism>
<protein>
    <submittedName>
        <fullName evidence="3">CPBP family intramembrane glutamic endopeptidase</fullName>
        <ecNumber evidence="3">3.4.-.-</ecNumber>
    </submittedName>
</protein>
<evidence type="ECO:0000313" key="4">
    <source>
        <dbReference type="Proteomes" id="UP001589797"/>
    </source>
</evidence>
<feature type="transmembrane region" description="Helical" evidence="1">
    <location>
        <begin position="20"/>
        <end position="37"/>
    </location>
</feature>
<feature type="domain" description="CAAX prenyl protease 2/Lysostaphin resistance protein A-like" evidence="2">
    <location>
        <begin position="127"/>
        <end position="211"/>
    </location>
</feature>
<dbReference type="GO" id="GO:0016787">
    <property type="term" value="F:hydrolase activity"/>
    <property type="evidence" value="ECO:0007669"/>
    <property type="project" value="UniProtKB-KW"/>
</dbReference>
<feature type="transmembrane region" description="Helical" evidence="1">
    <location>
        <begin position="127"/>
        <end position="145"/>
    </location>
</feature>
<keyword evidence="1" id="KW-0812">Transmembrane</keyword>
<keyword evidence="3" id="KW-0378">Hydrolase</keyword>
<feature type="transmembrane region" description="Helical" evidence="1">
    <location>
        <begin position="49"/>
        <end position="68"/>
    </location>
</feature>
<dbReference type="EMBL" id="JBHLWI010000038">
    <property type="protein sequence ID" value="MFC0263767.1"/>
    <property type="molecule type" value="Genomic_DNA"/>
</dbReference>
<keyword evidence="1" id="KW-0472">Membrane</keyword>
<dbReference type="Pfam" id="PF02517">
    <property type="entry name" value="Rce1-like"/>
    <property type="match status" value="1"/>
</dbReference>
<gene>
    <name evidence="3" type="ORF">ACFFIP_13825</name>
</gene>
<evidence type="ECO:0000313" key="3">
    <source>
        <dbReference type="EMBL" id="MFC0263767.1"/>
    </source>
</evidence>
<dbReference type="EC" id="3.4.-.-" evidence="3"/>
<dbReference type="InterPro" id="IPR003675">
    <property type="entry name" value="Rce1/LyrA-like_dom"/>
</dbReference>
<dbReference type="RefSeq" id="WP_382388270.1">
    <property type="nucleotide sequence ID" value="NZ_JBHLWI010000038.1"/>
</dbReference>
<evidence type="ECO:0000259" key="2">
    <source>
        <dbReference type="Pfam" id="PF02517"/>
    </source>
</evidence>
<feature type="transmembrane region" description="Helical" evidence="1">
    <location>
        <begin position="204"/>
        <end position="222"/>
    </location>
</feature>